<dbReference type="InterPro" id="IPR029058">
    <property type="entry name" value="AB_hydrolase_fold"/>
</dbReference>
<dbReference type="Pfam" id="PF02897">
    <property type="entry name" value="Peptidase_S9_N"/>
    <property type="match status" value="1"/>
</dbReference>
<dbReference type="Proteomes" id="UP001240447">
    <property type="component" value="Unassembled WGS sequence"/>
</dbReference>
<dbReference type="PANTHER" id="PTHR11757">
    <property type="entry name" value="PROTEASE FAMILY S9A OLIGOPEPTIDASE"/>
    <property type="match status" value="1"/>
</dbReference>
<proteinExistence type="inferred from homology"/>
<dbReference type="Gene3D" id="2.130.10.120">
    <property type="entry name" value="Prolyl oligopeptidase, N-terminal domain"/>
    <property type="match status" value="1"/>
</dbReference>
<dbReference type="InterPro" id="IPR023302">
    <property type="entry name" value="Pept_S9A_N"/>
</dbReference>
<evidence type="ECO:0000259" key="6">
    <source>
        <dbReference type="Pfam" id="PF00326"/>
    </source>
</evidence>
<dbReference type="GO" id="GO:0004252">
    <property type="term" value="F:serine-type endopeptidase activity"/>
    <property type="evidence" value="ECO:0007669"/>
    <property type="project" value="UniProtKB-EC"/>
</dbReference>
<evidence type="ECO:0000256" key="1">
    <source>
        <dbReference type="ARBA" id="ARBA00005228"/>
    </source>
</evidence>
<feature type="domain" description="Peptidase S9A N-terminal" evidence="7">
    <location>
        <begin position="21"/>
        <end position="443"/>
    </location>
</feature>
<keyword evidence="9" id="KW-1185">Reference proteome</keyword>
<feature type="domain" description="Peptidase S9 prolyl oligopeptidase catalytic" evidence="6">
    <location>
        <begin position="503"/>
        <end position="718"/>
    </location>
</feature>
<feature type="region of interest" description="Disordered" evidence="5">
    <location>
        <begin position="1"/>
        <end position="27"/>
    </location>
</feature>
<evidence type="ECO:0000256" key="3">
    <source>
        <dbReference type="ARBA" id="ARBA00022801"/>
    </source>
</evidence>
<dbReference type="EC" id="3.4.21.83" evidence="8"/>
<evidence type="ECO:0000256" key="2">
    <source>
        <dbReference type="ARBA" id="ARBA00022670"/>
    </source>
</evidence>
<evidence type="ECO:0000313" key="9">
    <source>
        <dbReference type="Proteomes" id="UP001240447"/>
    </source>
</evidence>
<dbReference type="Gene3D" id="3.40.50.1820">
    <property type="entry name" value="alpha/beta hydrolase"/>
    <property type="match status" value="1"/>
</dbReference>
<dbReference type="RefSeq" id="WP_306825293.1">
    <property type="nucleotide sequence ID" value="NZ_JAUSQM010000001.1"/>
</dbReference>
<sequence>MSSAMPPAHPTPDAAAPTAPPVAATRPHERVFHGDVVNDEYEWLRDKEDPETLAYLDAENAWTQVRTAHLAELRQQLFDEIKAHTQETDLSVPTRVGDYWYYGRSIEGKEYGISCRCPVDSPDDWTPPQLDATTEVGAEIPGEEILLDSNELAEGHEFFSLGGASVSPDGTLLAYAVDVVGDERYTVRVKDLRTGEVLGDEITGVLGGGTWDAEGTTLFYATVDESWRPDKIWRHRLGSPVEDDVVVHHETDERFWTGVGRTRSDKYLVISSGSKTTTEFRVLEADDPTGEFRVVTPRRQGVEYGLEHAVIGGEDVFCILHNDGALDFELAVMPVTGTDHEAWTPLIPHTPGVRLEDVDAFAGHLMVSQRSDGLTRVRVLPLGPDGITDDYLMEFDEAVFTVGVGANPEFSQPSVRIGYTSLVTPPTVADYHVADRTTEVRKQTPVLGDFDPAAYEQHREWATAADGTRVPISIVCKRDVPRDGTAPLLLYGYGSYEASMDPWFSIARLSLLDRGAVFAIAHVRGGGEMGRQWYEDGKLLKKKNTFTDFVACAEHLVASGWTAPDRLVAEGGSAGGLLMGAVANLAPDLFAGIIAAVPFVDALTTILDPSLPLTVIEWEEWGNPVADPETYAYMKSYTPYENIAARRYPPILAETSLHDTRVFYVEAAKWVARLRAVTPEHHDILLKTEMSAGHGGVSGRYQAWHDRAFSYAWALDRMGLAEVAPS</sequence>
<dbReference type="EMBL" id="JAUSQM010000001">
    <property type="protein sequence ID" value="MDP9823442.1"/>
    <property type="molecule type" value="Genomic_DNA"/>
</dbReference>
<name>A0ABT9NT35_9ACTN</name>
<comment type="caution">
    <text evidence="8">The sequence shown here is derived from an EMBL/GenBank/DDBJ whole genome shotgun (WGS) entry which is preliminary data.</text>
</comment>
<accession>A0ABT9NT35</accession>
<gene>
    <name evidence="8" type="ORF">J2S59_003251</name>
</gene>
<dbReference type="InterPro" id="IPR001375">
    <property type="entry name" value="Peptidase_S9_cat"/>
</dbReference>
<keyword evidence="4" id="KW-0720">Serine protease</keyword>
<reference evidence="8 9" key="1">
    <citation type="submission" date="2023-07" db="EMBL/GenBank/DDBJ databases">
        <title>Sequencing the genomes of 1000 actinobacteria strains.</title>
        <authorList>
            <person name="Klenk H.-P."/>
        </authorList>
    </citation>
    <scope>NUCLEOTIDE SEQUENCE [LARGE SCALE GENOMIC DNA]</scope>
    <source>
        <strain evidence="8 9">GD13</strain>
    </source>
</reference>
<protein>
    <submittedName>
        <fullName evidence="8">Oligopeptidase B</fullName>
        <ecNumber evidence="8">3.4.21.83</ecNumber>
    </submittedName>
</protein>
<keyword evidence="3 8" id="KW-0378">Hydrolase</keyword>
<dbReference type="InterPro" id="IPR002470">
    <property type="entry name" value="Peptidase_S9A"/>
</dbReference>
<keyword evidence="2" id="KW-0645">Protease</keyword>
<evidence type="ECO:0000256" key="5">
    <source>
        <dbReference type="SAM" id="MobiDB-lite"/>
    </source>
</evidence>
<evidence type="ECO:0000256" key="4">
    <source>
        <dbReference type="ARBA" id="ARBA00022825"/>
    </source>
</evidence>
<evidence type="ECO:0000259" key="7">
    <source>
        <dbReference type="Pfam" id="PF02897"/>
    </source>
</evidence>
<dbReference type="SUPFAM" id="SSF53474">
    <property type="entry name" value="alpha/beta-Hydrolases"/>
    <property type="match status" value="1"/>
</dbReference>
<organism evidence="8 9">
    <name type="scientific">Nocardioides massiliensis</name>
    <dbReference type="NCBI Taxonomy" id="1325935"/>
    <lineage>
        <taxon>Bacteria</taxon>
        <taxon>Bacillati</taxon>
        <taxon>Actinomycetota</taxon>
        <taxon>Actinomycetes</taxon>
        <taxon>Propionibacteriales</taxon>
        <taxon>Nocardioidaceae</taxon>
        <taxon>Nocardioides</taxon>
    </lineage>
</organism>
<dbReference type="Pfam" id="PF00326">
    <property type="entry name" value="Peptidase_S9"/>
    <property type="match status" value="1"/>
</dbReference>
<dbReference type="SUPFAM" id="SSF50993">
    <property type="entry name" value="Peptidase/esterase 'gauge' domain"/>
    <property type="match status" value="1"/>
</dbReference>
<evidence type="ECO:0000313" key="8">
    <source>
        <dbReference type="EMBL" id="MDP9823442.1"/>
    </source>
</evidence>
<dbReference type="PRINTS" id="PR00862">
    <property type="entry name" value="PROLIGOPTASE"/>
</dbReference>
<dbReference type="InterPro" id="IPR051543">
    <property type="entry name" value="Serine_Peptidase_S9A"/>
</dbReference>
<comment type="similarity">
    <text evidence="1">Belongs to the peptidase S9A family.</text>
</comment>
<dbReference type="PANTHER" id="PTHR11757:SF19">
    <property type="entry name" value="PROLYL ENDOPEPTIDASE-LIKE"/>
    <property type="match status" value="1"/>
</dbReference>
<feature type="compositionally biased region" description="Low complexity" evidence="5">
    <location>
        <begin position="1"/>
        <end position="25"/>
    </location>
</feature>